<dbReference type="GO" id="GO:0010420">
    <property type="term" value="F:polyprenyldihydroxybenzoate methyltransferase activity"/>
    <property type="evidence" value="ECO:0007669"/>
    <property type="project" value="TreeGrafter"/>
</dbReference>
<protein>
    <recommendedName>
        <fullName evidence="2">Methyltransferase domain-containing protein</fullName>
    </recommendedName>
</protein>
<organism evidence="3">
    <name type="scientific">Melanopsichium pennsylvanicum 4</name>
    <dbReference type="NCBI Taxonomy" id="1398559"/>
    <lineage>
        <taxon>Eukaryota</taxon>
        <taxon>Fungi</taxon>
        <taxon>Dikarya</taxon>
        <taxon>Basidiomycota</taxon>
        <taxon>Ustilaginomycotina</taxon>
        <taxon>Ustilaginomycetes</taxon>
        <taxon>Ustilaginales</taxon>
        <taxon>Ustilaginaceae</taxon>
        <taxon>Melanopsichium</taxon>
    </lineage>
</organism>
<dbReference type="PANTHER" id="PTHR43464:SF23">
    <property type="entry name" value="JUVENILE HORMONE ACID O-METHYLTRANSFERASE"/>
    <property type="match status" value="1"/>
</dbReference>
<dbReference type="AlphaFoldDB" id="A0A077R948"/>
<proteinExistence type="predicted"/>
<feature type="domain" description="Methyltransferase" evidence="2">
    <location>
        <begin position="89"/>
        <end position="226"/>
    </location>
</feature>
<sequence>MVISWLVEHLFGALHTFGLVPGVPTPFNDRLAKLDPYDSTLDNDVYNNDSFDWAKSGLELLNPVRVGYFMDKLHRRISSLDASSKQQPITILDLGCGAGLAIEAIHSCLIRSSKDPSKVKITKNGINDGEVQYKLIGIDMSARSIELARQRAESRSMSISYIVGDIYDLQLDTNSIDAIICSDVLEHIFDLPCAFSSISRVLKPNGIFSFDTINRTPTSYYLSIFILQDILKAMQGDVHDHKLYVTPDEVHGVMQAAGLRPGPKKDLVGMRPGIRFPPMGLYRFMTGQGFVSSFLAEFRLTSDLSISYLHWCDKASSLA</sequence>
<dbReference type="Pfam" id="PF13847">
    <property type="entry name" value="Methyltransf_31"/>
    <property type="match status" value="1"/>
</dbReference>
<dbReference type="InterPro" id="IPR029063">
    <property type="entry name" value="SAM-dependent_MTases_sf"/>
</dbReference>
<dbReference type="PANTHER" id="PTHR43464">
    <property type="entry name" value="METHYLTRANSFERASE"/>
    <property type="match status" value="1"/>
</dbReference>
<dbReference type="SUPFAM" id="SSF53335">
    <property type="entry name" value="S-adenosyl-L-methionine-dependent methyltransferases"/>
    <property type="match status" value="1"/>
</dbReference>
<evidence type="ECO:0000259" key="2">
    <source>
        <dbReference type="Pfam" id="PF13847"/>
    </source>
</evidence>
<dbReference type="Gene3D" id="3.40.50.150">
    <property type="entry name" value="Vaccinia Virus protein VP39"/>
    <property type="match status" value="1"/>
</dbReference>
<reference evidence="3" key="1">
    <citation type="journal article" date="2014" name="Genome Biol. Evol.">
        <title>Gene Loss Rather Than Gene Gain Is Associated with a Host Jump from Monocots to Dicots in the Smut Fungus Melanopsichium pennsylvanicum.</title>
        <authorList>
            <person name="Sharma R."/>
            <person name="Mishra B."/>
            <person name="Runge F."/>
            <person name="Thines M."/>
        </authorList>
    </citation>
    <scope>NUCLEOTIDE SEQUENCE</scope>
    <source>
        <strain evidence="3">4</strain>
    </source>
</reference>
<feature type="signal peptide" evidence="1">
    <location>
        <begin position="1"/>
        <end position="22"/>
    </location>
</feature>
<dbReference type="CDD" id="cd02440">
    <property type="entry name" value="AdoMet_MTases"/>
    <property type="match status" value="1"/>
</dbReference>
<evidence type="ECO:0000256" key="1">
    <source>
        <dbReference type="SAM" id="SignalP"/>
    </source>
</evidence>
<dbReference type="EMBL" id="HG529665">
    <property type="protein sequence ID" value="CDI55771.1"/>
    <property type="molecule type" value="Genomic_DNA"/>
</dbReference>
<evidence type="ECO:0000313" key="3">
    <source>
        <dbReference type="EMBL" id="CDI55771.1"/>
    </source>
</evidence>
<keyword evidence="1" id="KW-0732">Signal</keyword>
<dbReference type="InterPro" id="IPR025714">
    <property type="entry name" value="Methyltranfer_dom"/>
</dbReference>
<feature type="chain" id="PRO_5001723429" description="Methyltransferase domain-containing protein" evidence="1">
    <location>
        <begin position="23"/>
        <end position="319"/>
    </location>
</feature>
<name>A0A077R948_9BASI</name>
<accession>A0A077R948</accession>